<dbReference type="PANTHER" id="PTHR47691:SF3">
    <property type="entry name" value="HTH-TYPE TRANSCRIPTIONAL REGULATOR RV0890C-RELATED"/>
    <property type="match status" value="1"/>
</dbReference>
<dbReference type="InterPro" id="IPR058852">
    <property type="entry name" value="HTH_77"/>
</dbReference>
<dbReference type="Gene3D" id="1.25.40.10">
    <property type="entry name" value="Tetratricopeptide repeat domain"/>
    <property type="match status" value="1"/>
</dbReference>
<dbReference type="Gene3D" id="3.40.50.300">
    <property type="entry name" value="P-loop containing nucleotide triphosphate hydrolases"/>
    <property type="match status" value="1"/>
</dbReference>
<dbReference type="PRINTS" id="PR00364">
    <property type="entry name" value="DISEASERSIST"/>
</dbReference>
<sequence>MTAYNEMMANGRPVGLSELIGRGPEMAELRRMLPKARLLTLTGAGGVGKTRLARRAARTLRGWFPGGVEFVELATLEDGALLESAVASALRLRHSGRQAMPVLVHHLADKRMLLILDNCEHLLEACADLVDRLLHGAPRLRILVTSRQRLGVPGEHVLAVPELPVPPAGATVGDIARSEAVRLFAERAAEVRPGFVVDAANAPAVARLSQRLEGLPLAIELAAARLRTMPLDELVRKLDDRFDVLARRDPSQVGGSAPPHHETLRATMDWSYGLCSPGERLMWARLSIFPGGVDLDTAEAVCAGGGIAPEDVFELLTGLLDKSILSTERSDHEVRFSMLDSIRAYGREQLTYGAERASGGERAPYDEQALYERYRDHYLRLATGNRIDALAPNQLDRIRTVRTELPNLRVALDLCFKRGDPSAGLEIAFALWGHFLLSGAISEGRYWAERGLALGPQTGTTRAKALWAAALFALHQDDLPAATQRADECRTLAERTGDATASAFAVETSGMIALATGDSRRGFELMREARARLQAVGDLPAVGINLYYSASVGVTESPEVSAALGRELLALTEAHEAPLFQAYALLALGFAAWRQGDSGTCEVRMRRAVRTLGIASDRWGLLMCLEALAWTACMNGRHERSARLMGATGRLWQTLDTPPVELQILADSHRDCEAAARRVLGPQAYATTHHAGARLELDRAVAYALEDGGESLG</sequence>
<protein>
    <submittedName>
        <fullName evidence="3">AAA family ATPase</fullName>
    </submittedName>
</protein>
<dbReference type="RefSeq" id="WP_151560436.1">
    <property type="nucleotide sequence ID" value="NZ_WBMT01000005.1"/>
</dbReference>
<dbReference type="Pfam" id="PF13401">
    <property type="entry name" value="AAA_22"/>
    <property type="match status" value="1"/>
</dbReference>
<dbReference type="InterPro" id="IPR049945">
    <property type="entry name" value="AAA_22"/>
</dbReference>
<dbReference type="Proteomes" id="UP000468735">
    <property type="component" value="Unassembled WGS sequence"/>
</dbReference>
<dbReference type="AlphaFoldDB" id="A0A6H9YQH4"/>
<dbReference type="GO" id="GO:0016887">
    <property type="term" value="F:ATP hydrolysis activity"/>
    <property type="evidence" value="ECO:0007669"/>
    <property type="project" value="InterPro"/>
</dbReference>
<dbReference type="PANTHER" id="PTHR47691">
    <property type="entry name" value="REGULATOR-RELATED"/>
    <property type="match status" value="1"/>
</dbReference>
<gene>
    <name evidence="3" type="ORF">F8566_13000</name>
</gene>
<dbReference type="Pfam" id="PF25872">
    <property type="entry name" value="HTH_77"/>
    <property type="match status" value="1"/>
</dbReference>
<feature type="domain" description="Winged helix-turn-helix" evidence="2">
    <location>
        <begin position="282"/>
        <end position="350"/>
    </location>
</feature>
<proteinExistence type="predicted"/>
<evidence type="ECO:0000259" key="2">
    <source>
        <dbReference type="Pfam" id="PF25872"/>
    </source>
</evidence>
<dbReference type="OrthoDB" id="9812579at2"/>
<evidence type="ECO:0000259" key="1">
    <source>
        <dbReference type="Pfam" id="PF13401"/>
    </source>
</evidence>
<dbReference type="InterPro" id="IPR011990">
    <property type="entry name" value="TPR-like_helical_dom_sf"/>
</dbReference>
<dbReference type="InterPro" id="IPR027417">
    <property type="entry name" value="P-loop_NTPase"/>
</dbReference>
<evidence type="ECO:0000313" key="3">
    <source>
        <dbReference type="EMBL" id="KAB2349667.1"/>
    </source>
</evidence>
<reference evidence="3 4" key="1">
    <citation type="submission" date="2019-09" db="EMBL/GenBank/DDBJ databases">
        <title>Actinomadura physcomitrii sp. nov., a novel actinomycete isolated from moss [Physcomitrium sphaericum (Ludw) Fuernr].</title>
        <authorList>
            <person name="Zhuang X."/>
            <person name="Liu C."/>
        </authorList>
    </citation>
    <scope>NUCLEOTIDE SEQUENCE [LARGE SCALE GENOMIC DNA]</scope>
    <source>
        <strain evidence="3 4">HMC1</strain>
    </source>
</reference>
<dbReference type="SUPFAM" id="SSF52540">
    <property type="entry name" value="P-loop containing nucleoside triphosphate hydrolases"/>
    <property type="match status" value="1"/>
</dbReference>
<feature type="domain" description="ORC1/DEAH AAA+ ATPase" evidence="1">
    <location>
        <begin position="36"/>
        <end position="131"/>
    </location>
</feature>
<evidence type="ECO:0000313" key="4">
    <source>
        <dbReference type="Proteomes" id="UP000468735"/>
    </source>
</evidence>
<accession>A0A6H9YQH4</accession>
<dbReference type="EMBL" id="WBMT01000005">
    <property type="protein sequence ID" value="KAB2349667.1"/>
    <property type="molecule type" value="Genomic_DNA"/>
</dbReference>
<organism evidence="3 4">
    <name type="scientific">Actinomadura rudentiformis</name>
    <dbReference type="NCBI Taxonomy" id="359158"/>
    <lineage>
        <taxon>Bacteria</taxon>
        <taxon>Bacillati</taxon>
        <taxon>Actinomycetota</taxon>
        <taxon>Actinomycetes</taxon>
        <taxon>Streptosporangiales</taxon>
        <taxon>Thermomonosporaceae</taxon>
        <taxon>Actinomadura</taxon>
    </lineage>
</organism>
<comment type="caution">
    <text evidence="3">The sequence shown here is derived from an EMBL/GenBank/DDBJ whole genome shotgun (WGS) entry which is preliminary data.</text>
</comment>
<keyword evidence="4" id="KW-1185">Reference proteome</keyword>
<name>A0A6H9YQH4_9ACTN</name>